<sequence>MVVRQIAYRIYEKSLIKGITGSAVPRCIALVISDGDLVDNRSVIKLLNFIEWCCELGVREVSVYISITFTQPGTSGRNKLIDCVYGLFQNAGFPGNIVADGSINQIKGDKPCTVTISIGYGGKHELTNAMRDIMKEVKSGKIRPEEINEKVVEDHLIFKCEPDLFIRTGEARLTDFLLWQAVYSELYFTDVNWEDFRKIDLLRAIRDYQYRQRRFGA</sequence>
<dbReference type="GO" id="GO:0016094">
    <property type="term" value="P:polyprenol biosynthetic process"/>
    <property type="evidence" value="ECO:0007669"/>
    <property type="project" value="TreeGrafter"/>
</dbReference>
<accession>A0AAP2RFB6</accession>
<keyword evidence="3" id="KW-1185">Reference proteome</keyword>
<dbReference type="NCBIfam" id="TIGR00055">
    <property type="entry name" value="uppS"/>
    <property type="match status" value="1"/>
</dbReference>
<dbReference type="AlphaFoldDB" id="A0AAP2RFB6"/>
<evidence type="ECO:0000313" key="2">
    <source>
        <dbReference type="EMBL" id="MCD1296273.1"/>
    </source>
</evidence>
<evidence type="ECO:0000313" key="3">
    <source>
        <dbReference type="Proteomes" id="UP001320159"/>
    </source>
</evidence>
<dbReference type="EMBL" id="PGCK01000016">
    <property type="protein sequence ID" value="MCD1296273.1"/>
    <property type="molecule type" value="Genomic_DNA"/>
</dbReference>
<dbReference type="RefSeq" id="WP_230743265.1">
    <property type="nucleotide sequence ID" value="NZ_PGCK01000016.1"/>
</dbReference>
<dbReference type="PANTHER" id="PTHR10291">
    <property type="entry name" value="DEHYDRODOLICHYL DIPHOSPHATE SYNTHASE FAMILY MEMBER"/>
    <property type="match status" value="1"/>
</dbReference>
<proteinExistence type="predicted"/>
<dbReference type="InterPro" id="IPR036424">
    <property type="entry name" value="UPP_synth-like_sf"/>
</dbReference>
<dbReference type="PANTHER" id="PTHR10291:SF28">
    <property type="entry name" value="UNDECAPRENYL DIPHOSPHATE SYNTHASE"/>
    <property type="match status" value="1"/>
</dbReference>
<name>A0AAP2RFB6_9EURY</name>
<dbReference type="Pfam" id="PF01255">
    <property type="entry name" value="Prenyltransf"/>
    <property type="match status" value="1"/>
</dbReference>
<gene>
    <name evidence="2" type="primary">uppS</name>
    <name evidence="2" type="ORF">CUJ83_14820</name>
</gene>
<organism evidence="2 3">
    <name type="scientific">Methanooceanicella nereidis</name>
    <dbReference type="NCBI Taxonomy" id="2052831"/>
    <lineage>
        <taxon>Archaea</taxon>
        <taxon>Methanobacteriati</taxon>
        <taxon>Methanobacteriota</taxon>
        <taxon>Stenosarchaea group</taxon>
        <taxon>Methanomicrobia</taxon>
        <taxon>Methanocellales</taxon>
        <taxon>Methanocellaceae</taxon>
        <taxon>Methanooceanicella</taxon>
    </lineage>
</organism>
<dbReference type="InterPro" id="IPR001441">
    <property type="entry name" value="UPP_synth-like"/>
</dbReference>
<reference evidence="2 3" key="1">
    <citation type="submission" date="2017-11" db="EMBL/GenBank/DDBJ databases">
        <title>Isolation and Characterization of Family Methanocellaceae Species from Potential Methane Hydrate Area Offshore Southwestern Taiwan.</title>
        <authorList>
            <person name="Zhang W.-L."/>
            <person name="Chen W.-C."/>
            <person name="Lai M.-C."/>
            <person name="Chen S.-C."/>
        </authorList>
    </citation>
    <scope>NUCLEOTIDE SEQUENCE [LARGE SCALE GENOMIC DNA]</scope>
    <source>
        <strain evidence="2 3">CWC-04</strain>
    </source>
</reference>
<dbReference type="FunFam" id="3.40.1180.10:FF:000016">
    <property type="entry name" value="Undecaprenyl diphosphate synthase"/>
    <property type="match status" value="1"/>
</dbReference>
<keyword evidence="1" id="KW-0808">Transferase</keyword>
<dbReference type="Proteomes" id="UP001320159">
    <property type="component" value="Unassembled WGS sequence"/>
</dbReference>
<dbReference type="GO" id="GO:0045547">
    <property type="term" value="F:ditrans,polycis-polyprenyl diphosphate synthase [(2E,6E)-farnesyl diphosphate specific] activity"/>
    <property type="evidence" value="ECO:0007669"/>
    <property type="project" value="TreeGrafter"/>
</dbReference>
<comment type="caution">
    <text evidence="2">The sequence shown here is derived from an EMBL/GenBank/DDBJ whole genome shotgun (WGS) entry which is preliminary data.</text>
</comment>
<protein>
    <submittedName>
        <fullName evidence="2">Di-trans,poly-cis-decaprenylcistransferase</fullName>
    </submittedName>
</protein>
<dbReference type="Gene3D" id="3.40.1180.10">
    <property type="entry name" value="Decaprenyl diphosphate synthase-like"/>
    <property type="match status" value="1"/>
</dbReference>
<dbReference type="SUPFAM" id="SSF64005">
    <property type="entry name" value="Undecaprenyl diphosphate synthase"/>
    <property type="match status" value="1"/>
</dbReference>
<evidence type="ECO:0000256" key="1">
    <source>
        <dbReference type="ARBA" id="ARBA00022679"/>
    </source>
</evidence>